<dbReference type="RefSeq" id="XP_007324810.1">
    <property type="nucleotide sequence ID" value="XM_007324748.1"/>
</dbReference>
<dbReference type="GeneID" id="18816055"/>
<sequence>MVFCHSDCVRQVQQACSQAKKPSTCPRIFPGGVKPWAVPSNCELAVKYFKVIRAQEEIKCLNVEIRRLHEWVNAEDAHLLATAEGTAGDEYIALEINAMYLTRQHVNNVHRHRLQQIYNLKGFSGDIKDNNSARHNNTINSQELDNGDDEEDDVLFEEVFLTTTTITTDNITTTSDTMCAIHSREAEHRLAYLDLGVNMKFDHSVCLLACFEMKKSRFLGLGESFFTVAVSENEWSHAVQDAVSLIQDIFESTVAPTLCKACFKAFWESIVIPDHLKLPVNNITLQFPNPISNSSVNDTGPPSLNSSDKYWTYVESLDSIMTEDIFDATFTTFDGETNSGNLPVTSTPQPSSTPAASTTTPLSPHLSSGSKQLHNSDTDSYLSLHTLSSNVPSYKNHPQMLFVNVRKSSNKALAKSQQSRSEFLRYINTHFAPTNHLLERAQKSGGISTDISKGKAATPPMPRYQNSSAKDAPVLAPASQHRRKASITSTPPDNTSTLNKHVTKDNRKPDTDQPKHEAKSSLRSSRVIHENKIGKFTEQTSGLCTAVPSHGYGDPYASPTIVQTINVASNPSNIPTTTPPVFPVHHYLYPHQIRSPMPSSTSHTISITNTFVLSPSFAAAWPQHNSILDMKLRSSLKEVLRDVIIHDNIWSELAHCVRQEPGYHPENWKFIIQDCGIPHDRIAQVLNALNALEARQLANISSVRMAPTTAPRIQRHKPKLTDAQKKHHRERFVELTNDIVTAQEGYEQEANEIAQKHGRGQIHSYTQAVKSQDSIVVPMYGMHLSDNSYMLQTTILDIQSAKLQAKHTNPKAILQDVNATFTAMDREWTSICKRTGTEGFYVAVWGGIEQFSEPKMFFTQKAELFIQHALDLDLCR</sequence>
<protein>
    <submittedName>
        <fullName evidence="2">Uncharacterized protein</fullName>
    </submittedName>
</protein>
<dbReference type="AlphaFoldDB" id="F8PEI6"/>
<dbReference type="KEGG" id="sla:SERLADRAFT_444109"/>
<feature type="region of interest" description="Disordered" evidence="1">
    <location>
        <begin position="437"/>
        <end position="526"/>
    </location>
</feature>
<feature type="compositionally biased region" description="Basic and acidic residues" evidence="1">
    <location>
        <begin position="502"/>
        <end position="520"/>
    </location>
</feature>
<evidence type="ECO:0000256" key="1">
    <source>
        <dbReference type="SAM" id="MobiDB-lite"/>
    </source>
</evidence>
<name>F8PEI6_SERL9</name>
<gene>
    <name evidence="2" type="ORF">SERLADRAFT_444109</name>
</gene>
<reference evidence="2" key="1">
    <citation type="submission" date="2011-04" db="EMBL/GenBank/DDBJ databases">
        <title>Evolution of plant cell wall degrading machinery underlies the functional diversity of forest fungi.</title>
        <authorList>
            <consortium name="US DOE Joint Genome Institute (JGI-PGF)"/>
            <person name="Eastwood D.C."/>
            <person name="Floudas D."/>
            <person name="Binder M."/>
            <person name="Majcherczyk A."/>
            <person name="Schneider P."/>
            <person name="Aerts A."/>
            <person name="Asiegbu F.O."/>
            <person name="Baker S.E."/>
            <person name="Barry K."/>
            <person name="Bendiksby M."/>
            <person name="Blumentritt M."/>
            <person name="Coutinho P.M."/>
            <person name="Cullen D."/>
            <person name="Cullen D."/>
            <person name="Gathman A."/>
            <person name="Goodell B."/>
            <person name="Henrissat B."/>
            <person name="Ihrmark K."/>
            <person name="Kauserud H."/>
            <person name="Kohler A."/>
            <person name="LaButti K."/>
            <person name="Lapidus A."/>
            <person name="Lavin J.L."/>
            <person name="Lee Y.-H."/>
            <person name="Lindquist E."/>
            <person name="Lilly W."/>
            <person name="Lucas S."/>
            <person name="Morin E."/>
            <person name="Murat C."/>
            <person name="Oguiza J.A."/>
            <person name="Park J."/>
            <person name="Pisabarro A.G."/>
            <person name="Riley R."/>
            <person name="Rosling A."/>
            <person name="Salamov A."/>
            <person name="Schmidt O."/>
            <person name="Schmutz J."/>
            <person name="Skrede I."/>
            <person name="Stenlid J."/>
            <person name="Wiebenga A."/>
            <person name="Xie X."/>
            <person name="Kues U."/>
            <person name="Hibbett D.S."/>
            <person name="Hoffmeister D."/>
            <person name="Hogberg N."/>
            <person name="Martin F."/>
            <person name="Grigoriev I.V."/>
            <person name="Watkinson S.C."/>
        </authorList>
    </citation>
    <scope>NUCLEOTIDE SEQUENCE</scope>
    <source>
        <strain evidence="2">S7.9</strain>
    </source>
</reference>
<proteinExistence type="predicted"/>
<dbReference type="HOGENOM" id="CLU_328225_0_0_1"/>
<feature type="compositionally biased region" description="Polar residues" evidence="1">
    <location>
        <begin position="486"/>
        <end position="500"/>
    </location>
</feature>
<dbReference type="OrthoDB" id="3253416at2759"/>
<accession>F8PEI6</accession>
<dbReference type="Proteomes" id="UP000008064">
    <property type="component" value="Unassembled WGS sequence"/>
</dbReference>
<organism>
    <name type="scientific">Serpula lacrymans var. lacrymans (strain S7.9)</name>
    <name type="common">Dry rot fungus</name>
    <dbReference type="NCBI Taxonomy" id="578457"/>
    <lineage>
        <taxon>Eukaryota</taxon>
        <taxon>Fungi</taxon>
        <taxon>Dikarya</taxon>
        <taxon>Basidiomycota</taxon>
        <taxon>Agaricomycotina</taxon>
        <taxon>Agaricomycetes</taxon>
        <taxon>Agaricomycetidae</taxon>
        <taxon>Boletales</taxon>
        <taxon>Coniophorineae</taxon>
        <taxon>Serpulaceae</taxon>
        <taxon>Serpula</taxon>
    </lineage>
</organism>
<evidence type="ECO:0000313" key="2">
    <source>
        <dbReference type="EMBL" id="EGO18437.1"/>
    </source>
</evidence>
<feature type="compositionally biased region" description="Low complexity" evidence="1">
    <location>
        <begin position="342"/>
        <end position="370"/>
    </location>
</feature>
<dbReference type="EMBL" id="GL945449">
    <property type="protein sequence ID" value="EGO18437.1"/>
    <property type="molecule type" value="Genomic_DNA"/>
</dbReference>
<feature type="region of interest" description="Disordered" evidence="1">
    <location>
        <begin position="337"/>
        <end position="377"/>
    </location>
</feature>